<evidence type="ECO:0000313" key="2">
    <source>
        <dbReference type="Proteomes" id="UP000061569"/>
    </source>
</evidence>
<dbReference type="Gene3D" id="3.20.20.80">
    <property type="entry name" value="Glycosidases"/>
    <property type="match status" value="1"/>
</dbReference>
<dbReference type="InterPro" id="IPR017853">
    <property type="entry name" value="GH"/>
</dbReference>
<dbReference type="KEGG" id="lez:GLE_5276"/>
<accession>A0A0S2DQC9</accession>
<organism evidence="1 2">
    <name type="scientific">Lysobacter enzymogenes</name>
    <dbReference type="NCBI Taxonomy" id="69"/>
    <lineage>
        <taxon>Bacteria</taxon>
        <taxon>Pseudomonadati</taxon>
        <taxon>Pseudomonadota</taxon>
        <taxon>Gammaproteobacteria</taxon>
        <taxon>Lysobacterales</taxon>
        <taxon>Lysobacteraceae</taxon>
        <taxon>Lysobacter</taxon>
    </lineage>
</organism>
<dbReference type="AlphaFoldDB" id="A0A0S2DQC9"/>
<dbReference type="SUPFAM" id="SSF51445">
    <property type="entry name" value="(Trans)glycosidases"/>
    <property type="match status" value="1"/>
</dbReference>
<sequence>MNLLPSPIVAAYCQGFFGADGPAYVERVKRSGFNTVVLALGHVHYRDSKPDTYYGDVYYNNTEIVANGSYVGPAGWAGLIGQLKQGPDAVERVLFSIGGWGVGDFANIERLIAEFGTGPQSPLYRNFLALRQLFPAIDAIDLDNEEGLDQASMVAFCRMLGAIGFQVTFCPYNDQAGWIDCLAELESSDPGLVVGFNLQCYAGGGGNDPADWIRALRARLGNGFPASFVIPGVDTGGGPAQVRAQFAGWAGDGIGGGFLWTFEGAGPQPRDYARAIAAGLGADASAAA</sequence>
<dbReference type="Proteomes" id="UP000061569">
    <property type="component" value="Chromosome"/>
</dbReference>
<protein>
    <submittedName>
        <fullName evidence="1">Uncharacterized protein</fullName>
    </submittedName>
</protein>
<dbReference type="PATRIC" id="fig|69.6.peg.5194"/>
<dbReference type="EMBL" id="CP013140">
    <property type="protein sequence ID" value="ALN60617.1"/>
    <property type="molecule type" value="Genomic_DNA"/>
</dbReference>
<evidence type="ECO:0000313" key="1">
    <source>
        <dbReference type="EMBL" id="ALN60617.1"/>
    </source>
</evidence>
<proteinExistence type="predicted"/>
<gene>
    <name evidence="1" type="ORF">GLE_5276</name>
</gene>
<name>A0A0S2DQC9_LYSEN</name>
<dbReference type="OrthoDB" id="1089471at2"/>
<reference evidence="1 2" key="1">
    <citation type="submission" date="2015-11" db="EMBL/GenBank/DDBJ databases">
        <title>Genome sequences of Lysobacter enzymogenes strain C3 and Lysobacter antibioticus ATCC 29479.</title>
        <authorList>
            <person name="Kobayashi D.Y."/>
        </authorList>
    </citation>
    <scope>NUCLEOTIDE SEQUENCE [LARGE SCALE GENOMIC DNA]</scope>
    <source>
        <strain evidence="1 2">C3</strain>
    </source>
</reference>